<sequence length="601" mass="69004">MGFGTILIYPEALKCIIPNTLVNLYTQITGSTDTHYNLANSQDHFLFNFLHIYCHSVAVIFSELDYSRDLTSPLEVWGVTNDCLFCNDPIREDLFPVTINVNLVNNIHFFPLQMTNVGKQMKQVLKLSLEKQQSKKFLDNPEYQTITYNYACQGIIQHLFSITLDQTKSLQARYTAHALSDQARSILSAFVPKLSSKEIGLTEIKKLDVNLLSDLIICAVYTSLYDTFNTEVIQDMHLGFLSTYMGTELPWYSLLYQLYRANKLIDVMSRIASLSGSKYLYCQQTALGCSHAIGQLSVDAITRSDLSYPFIVIGTLAPGDVSTAIRRYMIGWTWRHMTKHYLQPYKINGNKSLLIRMLIWLCMKPFDIVRYNPVEISSLEPVMSYSTIIDLDVESCRELSDLDDLYDSIKYEIITLRRMIELPDDLLAALLARFPEFVDDVIDEINDLTIETRIVSLPSAITIVRCNDPKDVSDNSSEDSRDSVRLVRPLKFLSMVKAPRQECRRIRQVKLEDMIEEPPEKNPIFVPKNHRQIYYEFIHRPYGQVTHTYSLMLYILECFNGWLSPRDGAFFWSEIGGGYGNTSTILTLLYPQSQGLYLSKP</sequence>
<evidence type="ECO:0000313" key="1">
    <source>
        <dbReference type="EMBL" id="AJG39081.1"/>
    </source>
</evidence>
<proteinExistence type="predicted"/>
<organism evidence="1">
    <name type="scientific">Shuangao Fly Virus 1</name>
    <dbReference type="NCBI Taxonomy" id="1608073"/>
    <lineage>
        <taxon>Viruses</taxon>
        <taxon>Riboviria</taxon>
    </lineage>
</organism>
<name>A0A0B5KRC6_9VIRU</name>
<dbReference type="EMBL" id="KM817612">
    <property type="protein sequence ID" value="AJG39081.1"/>
    <property type="molecule type" value="Viral_cRNA"/>
</dbReference>
<reference evidence="1" key="1">
    <citation type="submission" date="2014-09" db="EMBL/GenBank/DDBJ databases">
        <authorList>
            <person name="Li C.-X."/>
            <person name="Shi M."/>
            <person name="Tian J.-H."/>
            <person name="Lin X.-D."/>
            <person name="Kang Y.-J."/>
            <person name="Qin X.-C."/>
            <person name="Chen L.-J."/>
            <person name="Xu J."/>
            <person name="Holmes E.C."/>
        </authorList>
    </citation>
    <scope>NUCLEOTIDE SEQUENCE</scope>
    <source>
        <strain evidence="1">QSA06-1</strain>
    </source>
</reference>
<feature type="non-terminal residue" evidence="1">
    <location>
        <position position="601"/>
    </location>
</feature>
<reference evidence="1" key="2">
    <citation type="journal article" date="2015" name="Elife">
        <title>Unprecedented genomic diversity of RNA viruses in arthropods reveals the ancestry of negative-sense RNA viruses.</title>
        <authorList>
            <person name="Li C.X."/>
            <person name="Shi M."/>
            <person name="Tian J.H."/>
            <person name="Lin X.D."/>
            <person name="Kang Y.J."/>
            <person name="Chen L.J."/>
            <person name="Qin X.C."/>
            <person name="Xu J."/>
            <person name="Holmes E.C."/>
            <person name="Zhang Y.Z."/>
        </authorList>
    </citation>
    <scope>NUCLEOTIDE SEQUENCE</scope>
    <source>
        <strain evidence="1">QSA06-1</strain>
    </source>
</reference>
<accession>A0A0B5KRC6</accession>
<protein>
    <submittedName>
        <fullName evidence="1">Polymerase</fullName>
    </submittedName>
</protein>